<sequence>MFHGIFMFVGIRGRLELDGPAPAEPAKVTAVRTTADGTRGLAAAEVAADGTFTVLDVPDAVGSATYTLSFLGDITHRPAEDVSITVDVAKAPTSIALTAPQEASMSGGVEITGKLTAQGRALPAAVTLFVRRTDRLGSGSLSSVPVAADGTFTVNDMPRARRDVTYTVSYEGDDLHTGSSASATVYVTR</sequence>
<name>A0ABV1UTA7_9ACTN</name>
<keyword evidence="2" id="KW-1185">Reference proteome</keyword>
<protein>
    <recommendedName>
        <fullName evidence="3">Ig-like domain repeat protein</fullName>
    </recommendedName>
</protein>
<dbReference type="EMBL" id="JBEPBX010000007">
    <property type="protein sequence ID" value="MER6613951.1"/>
    <property type="molecule type" value="Genomic_DNA"/>
</dbReference>
<dbReference type="Proteomes" id="UP001445472">
    <property type="component" value="Unassembled WGS sequence"/>
</dbReference>
<comment type="caution">
    <text evidence="1">The sequence shown here is derived from an EMBL/GenBank/DDBJ whole genome shotgun (WGS) entry which is preliminary data.</text>
</comment>
<accession>A0ABV1UTA7</accession>
<evidence type="ECO:0000313" key="2">
    <source>
        <dbReference type="Proteomes" id="UP001445472"/>
    </source>
</evidence>
<dbReference type="RefSeq" id="WP_351975888.1">
    <property type="nucleotide sequence ID" value="NZ_JBEPBX010000007.1"/>
</dbReference>
<gene>
    <name evidence="1" type="ORF">ABT276_11285</name>
</gene>
<reference evidence="1 2" key="1">
    <citation type="submission" date="2024-06" db="EMBL/GenBank/DDBJ databases">
        <title>The Natural Products Discovery Center: Release of the First 8490 Sequenced Strains for Exploring Actinobacteria Biosynthetic Diversity.</title>
        <authorList>
            <person name="Kalkreuter E."/>
            <person name="Kautsar S.A."/>
            <person name="Yang D."/>
            <person name="Bader C.D."/>
            <person name="Teijaro C.N."/>
            <person name="Fluegel L."/>
            <person name="Davis C.M."/>
            <person name="Simpson J.R."/>
            <person name="Lauterbach L."/>
            <person name="Steele A.D."/>
            <person name="Gui C."/>
            <person name="Meng S."/>
            <person name="Li G."/>
            <person name="Viehrig K."/>
            <person name="Ye F."/>
            <person name="Su P."/>
            <person name="Kiefer A.F."/>
            <person name="Nichols A."/>
            <person name="Cepeda A.J."/>
            <person name="Yan W."/>
            <person name="Fan B."/>
            <person name="Jiang Y."/>
            <person name="Adhikari A."/>
            <person name="Zheng C.-J."/>
            <person name="Schuster L."/>
            <person name="Cowan T.M."/>
            <person name="Smanski M.J."/>
            <person name="Chevrette M.G."/>
            <person name="De Carvalho L.P.S."/>
            <person name="Shen B."/>
        </authorList>
    </citation>
    <scope>NUCLEOTIDE SEQUENCE [LARGE SCALE GENOMIC DNA]</scope>
    <source>
        <strain evidence="1 2">NPDC000837</strain>
    </source>
</reference>
<organism evidence="1 2">
    <name type="scientific">Streptomyces xantholiticus</name>
    <dbReference type="NCBI Taxonomy" id="68285"/>
    <lineage>
        <taxon>Bacteria</taxon>
        <taxon>Bacillati</taxon>
        <taxon>Actinomycetota</taxon>
        <taxon>Actinomycetes</taxon>
        <taxon>Kitasatosporales</taxon>
        <taxon>Streptomycetaceae</taxon>
        <taxon>Streptomyces</taxon>
    </lineage>
</organism>
<evidence type="ECO:0008006" key="3">
    <source>
        <dbReference type="Google" id="ProtNLM"/>
    </source>
</evidence>
<proteinExistence type="predicted"/>
<evidence type="ECO:0000313" key="1">
    <source>
        <dbReference type="EMBL" id="MER6613951.1"/>
    </source>
</evidence>